<name>Q070E6_CPRVZ</name>
<organismHost>
    <name type="scientific">Crocodylus johnstoni</name>
    <name type="common">Australian freshwater crocodile</name>
    <dbReference type="NCBI Taxonomy" id="184234"/>
</organismHost>
<organismHost>
    <name type="scientific">Crocodylus porosus</name>
    <name type="common">Saltwater crocodile</name>
    <name type="synonym">Estuarine crocodile</name>
    <dbReference type="NCBI Taxonomy" id="8502"/>
</organismHost>
<feature type="region of interest" description="Disordered" evidence="1">
    <location>
        <begin position="18"/>
        <end position="48"/>
    </location>
</feature>
<dbReference type="RefSeq" id="YP_784295.1">
    <property type="nucleotide sequence ID" value="NC_008030.1"/>
</dbReference>
<organismHost>
    <name type="scientific">Crocodylus niloticus</name>
    <name type="common">Nile crocodile</name>
    <name type="synonym">African crocodile</name>
    <dbReference type="NCBI Taxonomy" id="8501"/>
</organismHost>
<evidence type="ECO:0000313" key="3">
    <source>
        <dbReference type="Proteomes" id="UP000011300"/>
    </source>
</evidence>
<dbReference type="Proteomes" id="UP000011300">
    <property type="component" value="Segment"/>
</dbReference>
<accession>Q070E6</accession>
<keyword evidence="3" id="KW-1185">Reference proteome</keyword>
<protein>
    <submittedName>
        <fullName evidence="2">Late transcription factor VLTF-4</fullName>
    </submittedName>
</protein>
<dbReference type="KEGG" id="vg:4363387"/>
<feature type="compositionally biased region" description="Basic and acidic residues" evidence="1">
    <location>
        <begin position="33"/>
        <end position="44"/>
    </location>
</feature>
<organism evidence="2 3">
    <name type="scientific">Nile crocodilepox virus (isolate Crocodylus niloticus/Zimbabwe/Ume/2001)</name>
    <name type="common">CRV</name>
    <dbReference type="NCBI Taxonomy" id="1289473"/>
    <lineage>
        <taxon>Viruses</taxon>
        <taxon>Varidnaviria</taxon>
        <taxon>Bamfordvirae</taxon>
        <taxon>Nucleocytoviricota</taxon>
        <taxon>Pokkesviricetes</taxon>
        <taxon>Chitovirales</taxon>
        <taxon>Poxviridae</taxon>
        <taxon>Chordopoxvirinae</taxon>
        <taxon>Crocodylidpoxvirus</taxon>
        <taxon>Crocodylidpoxvirus nilecrocodilepox</taxon>
        <taxon>Nile crocodilepox virus</taxon>
    </lineage>
</organism>
<gene>
    <name evidence="2" type="ORF">CRV105</name>
</gene>
<reference evidence="2 3" key="1">
    <citation type="journal article" date="2006" name="J. Virol.">
        <title>Genome of crocodilepox virus.</title>
        <authorList>
            <person name="Afonso C.L."/>
            <person name="Tulman E.R."/>
            <person name="Delhon G."/>
            <person name="Lu Z."/>
            <person name="Viljoen G.J."/>
            <person name="Wallace D.B."/>
            <person name="Kutish G.F."/>
            <person name="Rock D.L."/>
        </authorList>
    </citation>
    <scope>NUCLEOTIDE SEQUENCE [LARGE SCALE GENOMIC DNA]</scope>
    <source>
        <strain evidence="3">Isolate Crocodylus niloticus/Zimbabwe/Ume/2001</strain>
    </source>
</reference>
<sequence length="123" mass="13198">MNPAADFVSLDQLLQRTREEAAGAPESTDDEAGEARADPARDSDGVDDDTLMQAVEEILCQVKSLVKSVDAVNIVVLMTLSKISGKRLQALVKAVNKLRDVVTQSSLSAVMATAPRRSKKTTK</sequence>
<evidence type="ECO:0000256" key="1">
    <source>
        <dbReference type="SAM" id="MobiDB-lite"/>
    </source>
</evidence>
<evidence type="ECO:0000313" key="2">
    <source>
        <dbReference type="EMBL" id="ABJ08996.1"/>
    </source>
</evidence>
<dbReference type="GeneID" id="4363387"/>
<proteinExistence type="predicted"/>
<dbReference type="EMBL" id="DQ356948">
    <property type="protein sequence ID" value="ABJ08996.1"/>
    <property type="molecule type" value="Genomic_DNA"/>
</dbReference>